<dbReference type="InterPro" id="IPR002509">
    <property type="entry name" value="NODB_dom"/>
</dbReference>
<keyword evidence="2" id="KW-0732">Signal</keyword>
<keyword evidence="5" id="KW-1185">Reference proteome</keyword>
<evidence type="ECO:0000256" key="2">
    <source>
        <dbReference type="ARBA" id="ARBA00022729"/>
    </source>
</evidence>
<comment type="caution">
    <text evidence="4">The sequence shown here is derived from an EMBL/GenBank/DDBJ whole genome shotgun (WGS) entry which is preliminary data.</text>
</comment>
<dbReference type="GO" id="GO:0016810">
    <property type="term" value="F:hydrolase activity, acting on carbon-nitrogen (but not peptide) bonds"/>
    <property type="evidence" value="ECO:0007669"/>
    <property type="project" value="InterPro"/>
</dbReference>
<organism evidence="4 5">
    <name type="scientific">Flavobacterium shii</name>
    <dbReference type="NCBI Taxonomy" id="2987687"/>
    <lineage>
        <taxon>Bacteria</taxon>
        <taxon>Pseudomonadati</taxon>
        <taxon>Bacteroidota</taxon>
        <taxon>Flavobacteriia</taxon>
        <taxon>Flavobacteriales</taxon>
        <taxon>Flavobacteriaceae</taxon>
        <taxon>Flavobacterium</taxon>
    </lineage>
</organism>
<reference evidence="4" key="1">
    <citation type="submission" date="2022-10" db="EMBL/GenBank/DDBJ databases">
        <title>Two novel species of Flavobacterium.</title>
        <authorList>
            <person name="Liu Q."/>
            <person name="Xin Y.-H."/>
        </authorList>
    </citation>
    <scope>NUCLEOTIDE SEQUENCE</scope>
    <source>
        <strain evidence="4">LS1R49</strain>
    </source>
</reference>
<protein>
    <submittedName>
        <fullName evidence="4">Polysaccharide deacetylase family protein</fullName>
    </submittedName>
</protein>
<dbReference type="GO" id="GO:0005576">
    <property type="term" value="C:extracellular region"/>
    <property type="evidence" value="ECO:0007669"/>
    <property type="project" value="UniProtKB-SubCell"/>
</dbReference>
<evidence type="ECO:0000313" key="4">
    <source>
        <dbReference type="EMBL" id="MCV9926863.1"/>
    </source>
</evidence>
<dbReference type="GO" id="GO:0005975">
    <property type="term" value="P:carbohydrate metabolic process"/>
    <property type="evidence" value="ECO:0007669"/>
    <property type="project" value="InterPro"/>
</dbReference>
<dbReference type="EMBL" id="JAOZEW010000003">
    <property type="protein sequence ID" value="MCV9926863.1"/>
    <property type="molecule type" value="Genomic_DNA"/>
</dbReference>
<evidence type="ECO:0000256" key="1">
    <source>
        <dbReference type="ARBA" id="ARBA00004613"/>
    </source>
</evidence>
<gene>
    <name evidence="4" type="ORF">OIU83_04340</name>
</gene>
<dbReference type="RefSeq" id="WP_264205042.1">
    <property type="nucleotide sequence ID" value="NZ_JAOZEW010000003.1"/>
</dbReference>
<feature type="domain" description="NodB homology" evidence="3">
    <location>
        <begin position="58"/>
        <end position="241"/>
    </location>
</feature>
<dbReference type="PANTHER" id="PTHR34216">
    <property type="match status" value="1"/>
</dbReference>
<proteinExistence type="predicted"/>
<dbReference type="PANTHER" id="PTHR34216:SF3">
    <property type="entry name" value="POLY-BETA-1,6-N-ACETYL-D-GLUCOSAMINE N-DEACETYLASE"/>
    <property type="match status" value="1"/>
</dbReference>
<dbReference type="PROSITE" id="PS51677">
    <property type="entry name" value="NODB"/>
    <property type="match status" value="1"/>
</dbReference>
<dbReference type="Gene3D" id="3.20.20.370">
    <property type="entry name" value="Glycoside hydrolase/deacetylase"/>
    <property type="match status" value="1"/>
</dbReference>
<evidence type="ECO:0000259" key="3">
    <source>
        <dbReference type="PROSITE" id="PS51677"/>
    </source>
</evidence>
<sequence length="241" mass="28433">MSRLPILMYHNVCQSENECNKLTVSVQKLERQFQYLKENNYKTFHFEELEKMKSIPQKSIVLTFDDVTENQLVYAVPLLEKYGLKASFFIPFSYIGKTDLWNENSEFPAEKIMTIEQLKKLNSDRIELGYHSYQHKKYSSLSTSEIQNDFIKSEEIIKQNDLKISAALAYPYGNYPKGSNEKVHFKKLLAENKIKFGLKIGNRPNRFPFKDNYEIKRIDIKGHDSLMTFRLKLKFGKLKLF</sequence>
<dbReference type="CDD" id="cd10918">
    <property type="entry name" value="CE4_NodB_like_5s_6s"/>
    <property type="match status" value="1"/>
</dbReference>
<dbReference type="SUPFAM" id="SSF88713">
    <property type="entry name" value="Glycoside hydrolase/deacetylase"/>
    <property type="match status" value="1"/>
</dbReference>
<evidence type="ECO:0000313" key="5">
    <source>
        <dbReference type="Proteomes" id="UP001151079"/>
    </source>
</evidence>
<dbReference type="AlphaFoldDB" id="A0A9X3C6M3"/>
<dbReference type="Proteomes" id="UP001151079">
    <property type="component" value="Unassembled WGS sequence"/>
</dbReference>
<dbReference type="Pfam" id="PF01522">
    <property type="entry name" value="Polysacc_deac_1"/>
    <property type="match status" value="1"/>
</dbReference>
<accession>A0A9X3C6M3</accession>
<dbReference type="InterPro" id="IPR051398">
    <property type="entry name" value="Polysacch_Deacetylase"/>
</dbReference>
<name>A0A9X3C6M3_9FLAO</name>
<dbReference type="InterPro" id="IPR011330">
    <property type="entry name" value="Glyco_hydro/deAcase_b/a-brl"/>
</dbReference>
<comment type="subcellular location">
    <subcellularLocation>
        <location evidence="1">Secreted</location>
    </subcellularLocation>
</comment>